<dbReference type="InterPro" id="IPR051699">
    <property type="entry name" value="Rpn/YhgA-like_nuclease"/>
</dbReference>
<organism evidence="3 4">
    <name type="scientific">Vibrio lentus</name>
    <dbReference type="NCBI Taxonomy" id="136468"/>
    <lineage>
        <taxon>Bacteria</taxon>
        <taxon>Pseudomonadati</taxon>
        <taxon>Pseudomonadota</taxon>
        <taxon>Gammaproteobacteria</taxon>
        <taxon>Vibrionales</taxon>
        <taxon>Vibrionaceae</taxon>
        <taxon>Vibrio</taxon>
    </lineage>
</organism>
<dbReference type="EMBL" id="MCSB01000019">
    <property type="protein sequence ID" value="PME28028.1"/>
    <property type="molecule type" value="Genomic_DNA"/>
</dbReference>
<dbReference type="GO" id="GO:1990238">
    <property type="term" value="F:double-stranded DNA endonuclease activity"/>
    <property type="evidence" value="ECO:0007669"/>
    <property type="project" value="TreeGrafter"/>
</dbReference>
<sequence length="65" mass="7334">MTIAEQLRQQGEQRGRQEGIQLGEGKGRQEALKEMARKMLLNGLEQQTIMDVTGLNKDELAQLSH</sequence>
<evidence type="ECO:0000313" key="4">
    <source>
        <dbReference type="Proteomes" id="UP000235554"/>
    </source>
</evidence>
<comment type="caution">
    <text evidence="3">The sequence shown here is derived from an EMBL/GenBank/DDBJ whole genome shotgun (WGS) entry which is preliminary data.</text>
</comment>
<dbReference type="EMBL" id="MCZJ01000043">
    <property type="protein sequence ID" value="PMM55628.1"/>
    <property type="molecule type" value="Genomic_DNA"/>
</dbReference>
<evidence type="ECO:0000313" key="2">
    <source>
        <dbReference type="EMBL" id="PME28028.1"/>
    </source>
</evidence>
<dbReference type="Proteomes" id="UP000239763">
    <property type="component" value="Unassembled WGS sequence"/>
</dbReference>
<evidence type="ECO:0000256" key="1">
    <source>
        <dbReference type="SAM" id="MobiDB-lite"/>
    </source>
</evidence>
<dbReference type="AlphaFoldDB" id="A0A855IMT3"/>
<dbReference type="GO" id="GO:0006310">
    <property type="term" value="P:DNA recombination"/>
    <property type="evidence" value="ECO:0007669"/>
    <property type="project" value="TreeGrafter"/>
</dbReference>
<evidence type="ECO:0000313" key="5">
    <source>
        <dbReference type="Proteomes" id="UP000239763"/>
    </source>
</evidence>
<feature type="compositionally biased region" description="Low complexity" evidence="1">
    <location>
        <begin position="1"/>
        <end position="10"/>
    </location>
</feature>
<name>A0A855IMT3_9VIBR</name>
<reference evidence="3 5" key="3">
    <citation type="journal article" date="2018" name="Nature">
        <title>A major lineage of non-tailed dsDNA viruses as unrecognized killers of marine bacteria.</title>
        <authorList>
            <person name="Kauffman K.M."/>
            <person name="Hussain F.A."/>
            <person name="Yang J."/>
            <person name="Arevalo P."/>
            <person name="Brown J.M."/>
            <person name="Chang W.K."/>
            <person name="VanInsberghe D."/>
            <person name="Elsherbini J."/>
            <person name="Sharma R.S."/>
            <person name="Cutler M.B."/>
            <person name="Kelly L."/>
            <person name="Polz M.F."/>
        </authorList>
    </citation>
    <scope>NUCLEOTIDE SEQUENCE</scope>
    <source>
        <strain evidence="3">10N.261.48.A1</strain>
        <strain evidence="2 5">10N.286.55.E1</strain>
    </source>
</reference>
<keyword evidence="5" id="KW-1185">Reference proteome</keyword>
<dbReference type="PANTHER" id="PTHR34611">
    <property type="match status" value="1"/>
</dbReference>
<dbReference type="Proteomes" id="UP000235554">
    <property type="component" value="Unassembled WGS sequence"/>
</dbReference>
<gene>
    <name evidence="3" type="ORF">BCT50_10065</name>
    <name evidence="2" type="ORF">BCV38_23245</name>
</gene>
<evidence type="ECO:0000313" key="3">
    <source>
        <dbReference type="EMBL" id="PMM55628.1"/>
    </source>
</evidence>
<protein>
    <submittedName>
        <fullName evidence="3">Transposase</fullName>
    </submittedName>
</protein>
<reference evidence="3" key="2">
    <citation type="submission" date="2016-07" db="EMBL/GenBank/DDBJ databases">
        <authorList>
            <person name="Kauffman K."/>
            <person name="Arevalo P."/>
            <person name="Polz M.F."/>
        </authorList>
    </citation>
    <scope>NUCLEOTIDE SEQUENCE</scope>
    <source>
        <strain evidence="3">10N.261.48.A1</strain>
        <strain evidence="2">10N.286.55.E1</strain>
    </source>
</reference>
<proteinExistence type="predicted"/>
<reference evidence="4" key="1">
    <citation type="submission" date="2016-07" db="EMBL/GenBank/DDBJ databases">
        <title>Nontailed viruses are major unrecognized killers of bacteria in the ocean.</title>
        <authorList>
            <person name="Kauffman K."/>
            <person name="Hussain F."/>
            <person name="Yang J."/>
            <person name="Arevalo P."/>
            <person name="Brown J."/>
            <person name="Cutler M."/>
            <person name="Kelly L."/>
            <person name="Polz M.F."/>
        </authorList>
    </citation>
    <scope>NUCLEOTIDE SEQUENCE [LARGE SCALE GENOMIC DNA]</scope>
    <source>
        <strain evidence="4">10N.261.48.A1</strain>
    </source>
</reference>
<dbReference type="PANTHER" id="PTHR34611:SF2">
    <property type="entry name" value="INACTIVE RECOMBINATION-PROMOTING NUCLEASE-LIKE PROTEIN RPNE-RELATED"/>
    <property type="match status" value="1"/>
</dbReference>
<feature type="region of interest" description="Disordered" evidence="1">
    <location>
        <begin position="1"/>
        <end position="29"/>
    </location>
</feature>
<accession>A0A855IMT3</accession>